<evidence type="ECO:0000313" key="2">
    <source>
        <dbReference type="Proteomes" id="UP000287527"/>
    </source>
</evidence>
<proteinExistence type="predicted"/>
<comment type="caution">
    <text evidence="1">The sequence shown here is derived from an EMBL/GenBank/DDBJ whole genome shotgun (WGS) entry which is preliminary data.</text>
</comment>
<dbReference type="OrthoDB" id="1364115at2"/>
<name>A0A3S3QM42_9FLAO</name>
<reference evidence="1 2" key="1">
    <citation type="submission" date="2019-01" db="EMBL/GenBank/DDBJ databases">
        <title>Flavobacterium sp. nov.,isolated from freshwater.</title>
        <authorList>
            <person name="Zhang R."/>
            <person name="Du Z.-J."/>
        </authorList>
    </citation>
    <scope>NUCLEOTIDE SEQUENCE [LARGE SCALE GENOMIC DNA]</scope>
    <source>
        <strain evidence="1 2">1E403</strain>
    </source>
</reference>
<sequence length="79" mass="9384">MKEEHKIILELLSSYLDKNPEQRFGQAIFNLGINEFQNNSDLKNPNYNLRDIHNDKDTDVIERIKNQLIWLDSQSKIPE</sequence>
<accession>A0A3S3QM42</accession>
<organism evidence="1 2">
    <name type="scientific">Flavobacterium cerinum</name>
    <dbReference type="NCBI Taxonomy" id="2502784"/>
    <lineage>
        <taxon>Bacteria</taxon>
        <taxon>Pseudomonadati</taxon>
        <taxon>Bacteroidota</taxon>
        <taxon>Flavobacteriia</taxon>
        <taxon>Flavobacteriales</taxon>
        <taxon>Flavobacteriaceae</taxon>
        <taxon>Flavobacterium</taxon>
    </lineage>
</organism>
<dbReference type="Proteomes" id="UP000287527">
    <property type="component" value="Unassembled WGS sequence"/>
</dbReference>
<gene>
    <name evidence="1" type="ORF">EPI11_03175</name>
</gene>
<dbReference type="EMBL" id="SBII01000002">
    <property type="protein sequence ID" value="RWX02233.1"/>
    <property type="molecule type" value="Genomic_DNA"/>
</dbReference>
<dbReference type="RefSeq" id="WP_128388511.1">
    <property type="nucleotide sequence ID" value="NZ_SBII01000002.1"/>
</dbReference>
<keyword evidence="2" id="KW-1185">Reference proteome</keyword>
<dbReference type="AlphaFoldDB" id="A0A3S3QM42"/>
<evidence type="ECO:0000313" key="1">
    <source>
        <dbReference type="EMBL" id="RWX02233.1"/>
    </source>
</evidence>
<protein>
    <submittedName>
        <fullName evidence="1">Uncharacterized protein</fullName>
    </submittedName>
</protein>